<feature type="region of interest" description="Disordered" evidence="1">
    <location>
        <begin position="28"/>
        <end position="65"/>
    </location>
</feature>
<comment type="caution">
    <text evidence="2">The sequence shown here is derived from an EMBL/GenBank/DDBJ whole genome shotgun (WGS) entry which is preliminary data.</text>
</comment>
<sequence length="88" mass="9652">MPDRCGRVFISCHPPALPCHSVTSHSSPCSPDIESHAENVPKPVGSDQMAQSTRRPPGGLLKKTPANKFVTNHWQCYDDLVIKTRGTE</sequence>
<evidence type="ECO:0000256" key="1">
    <source>
        <dbReference type="SAM" id="MobiDB-lite"/>
    </source>
</evidence>
<dbReference type="Proteomes" id="UP000233256">
    <property type="component" value="Unassembled WGS sequence"/>
</dbReference>
<dbReference type="AlphaFoldDB" id="A0A2N1PJA7"/>
<evidence type="ECO:0000313" key="3">
    <source>
        <dbReference type="Proteomes" id="UP000233256"/>
    </source>
</evidence>
<proteinExistence type="predicted"/>
<protein>
    <submittedName>
        <fullName evidence="2">Uncharacterized protein</fullName>
    </submittedName>
</protein>
<reference evidence="2 3" key="1">
    <citation type="journal article" date="2017" name="ISME J.">
        <title>Potential for microbial H2 and metal transformations associated with novel bacteria and archaea in deep terrestrial subsurface sediments.</title>
        <authorList>
            <person name="Hernsdorf A.W."/>
            <person name="Amano Y."/>
            <person name="Miyakawa K."/>
            <person name="Ise K."/>
            <person name="Suzuki Y."/>
            <person name="Anantharaman K."/>
            <person name="Probst A."/>
            <person name="Burstein D."/>
            <person name="Thomas B.C."/>
            <person name="Banfield J.F."/>
        </authorList>
    </citation>
    <scope>NUCLEOTIDE SEQUENCE [LARGE SCALE GENOMIC DNA]</scope>
    <source>
        <strain evidence="2">HGW-Wallbacteria-1</strain>
    </source>
</reference>
<accession>A0A2N1PJA7</accession>
<dbReference type="EMBL" id="PGXC01000047">
    <property type="protein sequence ID" value="PKK88421.1"/>
    <property type="molecule type" value="Genomic_DNA"/>
</dbReference>
<organism evidence="2 3">
    <name type="scientific">Candidatus Wallbacteria bacterium HGW-Wallbacteria-1</name>
    <dbReference type="NCBI Taxonomy" id="2013854"/>
    <lineage>
        <taxon>Bacteria</taxon>
        <taxon>Candidatus Walliibacteriota</taxon>
    </lineage>
</organism>
<name>A0A2N1PJA7_9BACT</name>
<evidence type="ECO:0000313" key="2">
    <source>
        <dbReference type="EMBL" id="PKK88421.1"/>
    </source>
</evidence>
<gene>
    <name evidence="2" type="ORF">CVV64_18890</name>
</gene>